<evidence type="ECO:0000259" key="8">
    <source>
        <dbReference type="Pfam" id="PF00557"/>
    </source>
</evidence>
<feature type="domain" description="Peptidase M24" evidence="8">
    <location>
        <begin position="11"/>
        <end position="240"/>
    </location>
</feature>
<dbReference type="InterPro" id="IPR001714">
    <property type="entry name" value="Pept_M24_MAP"/>
</dbReference>
<feature type="binding site" evidence="6">
    <location>
        <position position="169"/>
    </location>
    <ligand>
        <name>a divalent metal cation</name>
        <dbReference type="ChEBI" id="CHEBI:60240"/>
        <label>2</label>
        <note>catalytic</note>
    </ligand>
</feature>
<evidence type="ECO:0000256" key="6">
    <source>
        <dbReference type="HAMAP-Rule" id="MF_01974"/>
    </source>
</evidence>
<dbReference type="GO" id="GO:0046872">
    <property type="term" value="F:metal ion binding"/>
    <property type="evidence" value="ECO:0007669"/>
    <property type="project" value="UniProtKB-UniRule"/>
</dbReference>
<feature type="binding site" evidence="6">
    <location>
        <position position="106"/>
    </location>
    <ligand>
        <name>a divalent metal cation</name>
        <dbReference type="ChEBI" id="CHEBI:60240"/>
        <label>2</label>
        <note>catalytic</note>
    </ligand>
</feature>
<dbReference type="AlphaFoldDB" id="A0A2M7GBD9"/>
<reference evidence="9 10" key="1">
    <citation type="submission" date="2017-09" db="EMBL/GenBank/DDBJ databases">
        <title>Depth-based differentiation of microbial function through sediment-hosted aquifers and enrichment of novel symbionts in the deep terrestrial subsurface.</title>
        <authorList>
            <person name="Probst A.J."/>
            <person name="Ladd B."/>
            <person name="Jarett J.K."/>
            <person name="Geller-Mcgrath D.E."/>
            <person name="Sieber C.M."/>
            <person name="Emerson J.B."/>
            <person name="Anantharaman K."/>
            <person name="Thomas B.C."/>
            <person name="Malmstrom R."/>
            <person name="Stieglmeier M."/>
            <person name="Klingl A."/>
            <person name="Woyke T."/>
            <person name="Ryan C.M."/>
            <person name="Banfield J.F."/>
        </authorList>
    </citation>
    <scope>NUCLEOTIDE SEQUENCE [LARGE SCALE GENOMIC DNA]</scope>
    <source>
        <strain evidence="9">CG17_big_fil_post_rev_8_21_14_2_50_48_46</strain>
    </source>
</reference>
<proteinExistence type="inferred from homology"/>
<evidence type="ECO:0000256" key="5">
    <source>
        <dbReference type="ARBA" id="ARBA00022801"/>
    </source>
</evidence>
<dbReference type="GO" id="GO:0070006">
    <property type="term" value="F:metalloaminopeptidase activity"/>
    <property type="evidence" value="ECO:0007669"/>
    <property type="project" value="UniProtKB-UniRule"/>
</dbReference>
<evidence type="ECO:0000256" key="4">
    <source>
        <dbReference type="ARBA" id="ARBA00022723"/>
    </source>
</evidence>
<dbReference type="EC" id="3.4.11.18" evidence="6 7"/>
<evidence type="ECO:0000256" key="1">
    <source>
        <dbReference type="ARBA" id="ARBA00002521"/>
    </source>
</evidence>
<dbReference type="PROSITE" id="PS00680">
    <property type="entry name" value="MAP_1"/>
    <property type="match status" value="1"/>
</dbReference>
<name>A0A2M7GBD9_9BACT</name>
<feature type="binding site" evidence="6">
    <location>
        <position position="77"/>
    </location>
    <ligand>
        <name>substrate</name>
    </ligand>
</feature>
<dbReference type="PANTHER" id="PTHR43330">
    <property type="entry name" value="METHIONINE AMINOPEPTIDASE"/>
    <property type="match status" value="1"/>
</dbReference>
<dbReference type="Pfam" id="PF00557">
    <property type="entry name" value="Peptidase_M24"/>
    <property type="match status" value="1"/>
</dbReference>
<feature type="binding site" evidence="6">
    <location>
        <position position="176"/>
    </location>
    <ligand>
        <name>substrate</name>
    </ligand>
</feature>
<comment type="cofactor">
    <cofactor evidence="6">
        <name>Co(2+)</name>
        <dbReference type="ChEBI" id="CHEBI:48828"/>
    </cofactor>
    <cofactor evidence="6">
        <name>Zn(2+)</name>
        <dbReference type="ChEBI" id="CHEBI:29105"/>
    </cofactor>
    <cofactor evidence="6">
        <name>Mn(2+)</name>
        <dbReference type="ChEBI" id="CHEBI:29035"/>
    </cofactor>
    <cofactor evidence="6">
        <name>Fe(2+)</name>
        <dbReference type="ChEBI" id="CHEBI:29033"/>
    </cofactor>
    <text evidence="6">Binds 2 divalent metal cations per subunit. Has a high-affinity and a low affinity metal-binding site. The true nature of the physiological cofactor is under debate. The enzyme is active with cobalt, zinc, manganese or divalent iron ions. Most likely, methionine aminopeptidases function as mononuclear Fe(2+)-metalloproteases under physiological conditions, and the catalytically relevant metal-binding site has been assigned to the histidine-containing high-affinity site.</text>
</comment>
<evidence type="ECO:0000313" key="10">
    <source>
        <dbReference type="Proteomes" id="UP000231019"/>
    </source>
</evidence>
<feature type="binding site" evidence="6">
    <location>
        <position position="233"/>
    </location>
    <ligand>
        <name>a divalent metal cation</name>
        <dbReference type="ChEBI" id="CHEBI:60240"/>
        <label>2</label>
        <note>catalytic</note>
    </ligand>
</feature>
<evidence type="ECO:0000256" key="2">
    <source>
        <dbReference type="ARBA" id="ARBA00022438"/>
    </source>
</evidence>
<dbReference type="GO" id="GO:0006508">
    <property type="term" value="P:proteolysis"/>
    <property type="evidence" value="ECO:0007669"/>
    <property type="project" value="UniProtKB-KW"/>
</dbReference>
<evidence type="ECO:0000313" key="9">
    <source>
        <dbReference type="EMBL" id="PIW19511.1"/>
    </source>
</evidence>
<evidence type="ECO:0000256" key="7">
    <source>
        <dbReference type="RuleBase" id="RU003653"/>
    </source>
</evidence>
<sequence length="250" mass="27313">MITIKSEREIEIMRKSCILAAQTLDMIGTHIKPGVSTEELNTLCHDFIVKHGAYPAPLNYKGFPKSICTSVNEVVCHGIPNKKHILKDGDIVNVDVTALLDGFHGDTNRTYYVGTPSEEARKLVEFTEKVLHEAIGIVKPGIRIGDIGHLIQTRAEAAGYGVVREFTGHGIGRQFHEAPSVPHYGQPGKGPKLRKGMTFTIEPMINLGRADLHVLSDGWTAVTNDGKISAQFEHTLAVTDSGCEILTLSH</sequence>
<dbReference type="InterPro" id="IPR002467">
    <property type="entry name" value="Pept_M24A_MAP1"/>
</dbReference>
<comment type="function">
    <text evidence="1 6">Removes the N-terminal methionine from nascent proteins. The N-terminal methionine is often cleaved when the second residue in the primary sequence is small and uncharged (Met-Ala-, Cys, Gly, Pro, Ser, Thr, or Val). Requires deformylation of the N(alpha)-formylated initiator methionine before it can be hydrolyzed.</text>
</comment>
<keyword evidence="2 6" id="KW-0031">Aminopeptidase</keyword>
<feature type="binding site" evidence="6">
    <location>
        <position position="233"/>
    </location>
    <ligand>
        <name>a divalent metal cation</name>
        <dbReference type="ChEBI" id="CHEBI:60240"/>
        <label>1</label>
    </ligand>
</feature>
<comment type="catalytic activity">
    <reaction evidence="6 7">
        <text>Release of N-terminal amino acids, preferentially methionine, from peptides and arylamides.</text>
        <dbReference type="EC" id="3.4.11.18"/>
    </reaction>
</comment>
<dbReference type="NCBIfam" id="TIGR00500">
    <property type="entry name" value="met_pdase_I"/>
    <property type="match status" value="1"/>
</dbReference>
<protein>
    <recommendedName>
        <fullName evidence="6 7">Methionine aminopeptidase</fullName>
        <shortName evidence="6">MAP</shortName>
        <shortName evidence="6">MetAP</shortName>
        <ecNumber evidence="6 7">3.4.11.18</ecNumber>
    </recommendedName>
    <alternativeName>
        <fullName evidence="6">Peptidase M</fullName>
    </alternativeName>
</protein>
<gene>
    <name evidence="6 9" type="primary">map</name>
    <name evidence="9" type="ORF">COW36_01340</name>
</gene>
<evidence type="ECO:0000256" key="3">
    <source>
        <dbReference type="ARBA" id="ARBA00022670"/>
    </source>
</evidence>
<organism evidence="9 10">
    <name type="scientific">bacterium (Candidatus Blackallbacteria) CG17_big_fil_post_rev_8_21_14_2_50_48_46</name>
    <dbReference type="NCBI Taxonomy" id="2014261"/>
    <lineage>
        <taxon>Bacteria</taxon>
        <taxon>Candidatus Blackallbacteria</taxon>
    </lineage>
</organism>
<dbReference type="CDD" id="cd01086">
    <property type="entry name" value="MetAP1"/>
    <property type="match status" value="1"/>
</dbReference>
<keyword evidence="5 6" id="KW-0378">Hydrolase</keyword>
<keyword evidence="3 6" id="KW-0645">Protease</keyword>
<comment type="caution">
    <text evidence="9">The sequence shown here is derived from an EMBL/GenBank/DDBJ whole genome shotgun (WGS) entry which is preliminary data.</text>
</comment>
<dbReference type="PRINTS" id="PR00599">
    <property type="entry name" value="MAPEPTIDASE"/>
</dbReference>
<dbReference type="SUPFAM" id="SSF55920">
    <property type="entry name" value="Creatinase/aminopeptidase"/>
    <property type="match status" value="1"/>
</dbReference>
<dbReference type="Proteomes" id="UP000231019">
    <property type="component" value="Unassembled WGS sequence"/>
</dbReference>
<dbReference type="PANTHER" id="PTHR43330:SF8">
    <property type="entry name" value="METHIONINE AMINOPEPTIDASE 1D, MITOCHONDRIAL"/>
    <property type="match status" value="1"/>
</dbReference>
<dbReference type="InterPro" id="IPR036005">
    <property type="entry name" value="Creatinase/aminopeptidase-like"/>
</dbReference>
<dbReference type="InterPro" id="IPR000994">
    <property type="entry name" value="Pept_M24"/>
</dbReference>
<accession>A0A2M7GBD9</accession>
<keyword evidence="4 6" id="KW-0479">Metal-binding</keyword>
<dbReference type="HAMAP" id="MF_01974">
    <property type="entry name" value="MetAP_1"/>
    <property type="match status" value="1"/>
</dbReference>
<dbReference type="Gene3D" id="3.90.230.10">
    <property type="entry name" value="Creatinase/methionine aminopeptidase superfamily"/>
    <property type="match status" value="1"/>
</dbReference>
<comment type="subunit">
    <text evidence="6">Monomer.</text>
</comment>
<feature type="binding site" evidence="6">
    <location>
        <position position="95"/>
    </location>
    <ligand>
        <name>a divalent metal cation</name>
        <dbReference type="ChEBI" id="CHEBI:60240"/>
        <label>1</label>
    </ligand>
</feature>
<feature type="binding site" evidence="6">
    <location>
        <position position="202"/>
    </location>
    <ligand>
        <name>a divalent metal cation</name>
        <dbReference type="ChEBI" id="CHEBI:60240"/>
        <label>2</label>
        <note>catalytic</note>
    </ligand>
</feature>
<dbReference type="GO" id="GO:0004239">
    <property type="term" value="F:initiator methionyl aminopeptidase activity"/>
    <property type="evidence" value="ECO:0007669"/>
    <property type="project" value="UniProtKB-UniRule"/>
</dbReference>
<comment type="similarity">
    <text evidence="6">Belongs to the peptidase M24A family. Methionine aminopeptidase type 1 subfamily.</text>
</comment>
<dbReference type="EMBL" id="PFFQ01000004">
    <property type="protein sequence ID" value="PIW19511.1"/>
    <property type="molecule type" value="Genomic_DNA"/>
</dbReference>
<feature type="binding site" evidence="6">
    <location>
        <position position="106"/>
    </location>
    <ligand>
        <name>a divalent metal cation</name>
        <dbReference type="ChEBI" id="CHEBI:60240"/>
        <label>1</label>
    </ligand>
</feature>